<organism evidence="1 2">
    <name type="scientific">Datura stramonium</name>
    <name type="common">Jimsonweed</name>
    <name type="synonym">Common thornapple</name>
    <dbReference type="NCBI Taxonomy" id="4076"/>
    <lineage>
        <taxon>Eukaryota</taxon>
        <taxon>Viridiplantae</taxon>
        <taxon>Streptophyta</taxon>
        <taxon>Embryophyta</taxon>
        <taxon>Tracheophyta</taxon>
        <taxon>Spermatophyta</taxon>
        <taxon>Magnoliopsida</taxon>
        <taxon>eudicotyledons</taxon>
        <taxon>Gunneridae</taxon>
        <taxon>Pentapetalae</taxon>
        <taxon>asterids</taxon>
        <taxon>lamiids</taxon>
        <taxon>Solanales</taxon>
        <taxon>Solanaceae</taxon>
        <taxon>Solanoideae</taxon>
        <taxon>Datureae</taxon>
        <taxon>Datura</taxon>
    </lineage>
</organism>
<dbReference type="Proteomes" id="UP000823775">
    <property type="component" value="Unassembled WGS sequence"/>
</dbReference>
<dbReference type="EMBL" id="JACEIK010014178">
    <property type="protein sequence ID" value="MCE3216793.1"/>
    <property type="molecule type" value="Genomic_DNA"/>
</dbReference>
<proteinExistence type="predicted"/>
<evidence type="ECO:0000313" key="2">
    <source>
        <dbReference type="Proteomes" id="UP000823775"/>
    </source>
</evidence>
<sequence length="102" mass="11847">MSLFRVTWQFMFHNSRVKKDTRNICLLRMHINKCPKSEKENKWGNGVREKVKTVQRGVAHICIAHLQIHHYLVVSPLCPLLFIFDSLLPSDRCLYSVAPLGS</sequence>
<gene>
    <name evidence="1" type="ORF">HAX54_008083</name>
</gene>
<reference evidence="1 2" key="1">
    <citation type="journal article" date="2021" name="BMC Genomics">
        <title>Datura genome reveals duplications of psychoactive alkaloid biosynthetic genes and high mutation rate following tissue culture.</title>
        <authorList>
            <person name="Rajewski A."/>
            <person name="Carter-House D."/>
            <person name="Stajich J."/>
            <person name="Litt A."/>
        </authorList>
    </citation>
    <scope>NUCLEOTIDE SEQUENCE [LARGE SCALE GENOMIC DNA]</scope>
    <source>
        <strain evidence="1">AR-01</strain>
    </source>
</reference>
<keyword evidence="2" id="KW-1185">Reference proteome</keyword>
<name>A0ABS8WX39_DATST</name>
<comment type="caution">
    <text evidence="1">The sequence shown here is derived from an EMBL/GenBank/DDBJ whole genome shotgun (WGS) entry which is preliminary data.</text>
</comment>
<evidence type="ECO:0000313" key="1">
    <source>
        <dbReference type="EMBL" id="MCE3216793.1"/>
    </source>
</evidence>
<accession>A0ABS8WX39</accession>
<protein>
    <submittedName>
        <fullName evidence="1">Uncharacterized protein</fullName>
    </submittedName>
</protein>